<evidence type="ECO:0000256" key="1">
    <source>
        <dbReference type="SAM" id="Phobius"/>
    </source>
</evidence>
<dbReference type="PATRIC" id="fig|1134457.3.peg.2156"/>
<gene>
    <name evidence="2" type="ORF">O53_2789</name>
</gene>
<evidence type="ECO:0000313" key="3">
    <source>
        <dbReference type="Proteomes" id="UP000010932"/>
    </source>
</evidence>
<keyword evidence="1" id="KW-0472">Membrane</keyword>
<feature type="transmembrane region" description="Helical" evidence="1">
    <location>
        <begin position="21"/>
        <end position="38"/>
    </location>
</feature>
<dbReference type="Proteomes" id="UP000010932">
    <property type="component" value="Unassembled WGS sequence"/>
</dbReference>
<reference evidence="2 3" key="1">
    <citation type="journal article" date="2013" name="Genome Announc.">
        <title>Whole-Genome Sequence of Microcystis aeruginosa TAIHU98, a Nontoxic Bloom-Forming Strain Isolated from Taihu Lake, China.</title>
        <authorList>
            <person name="Yang C."/>
            <person name="Zhang W."/>
            <person name="Ren M."/>
            <person name="Song L."/>
            <person name="Li T."/>
            <person name="Zhao J."/>
        </authorList>
    </citation>
    <scope>NUCLEOTIDE SEQUENCE [LARGE SCALE GENOMIC DNA]</scope>
    <source>
        <strain evidence="2 3">TAIHU98</strain>
    </source>
</reference>
<organism evidence="2 3">
    <name type="scientific">Microcystis aeruginosa TAIHU98</name>
    <dbReference type="NCBI Taxonomy" id="1134457"/>
    <lineage>
        <taxon>Bacteria</taxon>
        <taxon>Bacillati</taxon>
        <taxon>Cyanobacteriota</taxon>
        <taxon>Cyanophyceae</taxon>
        <taxon>Oscillatoriophycideae</taxon>
        <taxon>Chroococcales</taxon>
        <taxon>Microcystaceae</taxon>
        <taxon>Microcystis</taxon>
    </lineage>
</organism>
<dbReference type="AlphaFoldDB" id="L7E5Q8"/>
<comment type="caution">
    <text evidence="2">The sequence shown here is derived from an EMBL/GenBank/DDBJ whole genome shotgun (WGS) entry which is preliminary data.</text>
</comment>
<protein>
    <submittedName>
        <fullName evidence="2">Uncharacterized protein</fullName>
    </submittedName>
</protein>
<name>L7E5Q8_MICAE</name>
<accession>L7E5Q8</accession>
<proteinExistence type="predicted"/>
<sequence length="39" mass="4365">MSFREIPSLVCPQADPSSKSLLRVLAQGLFLVILYIFPD</sequence>
<keyword evidence="1" id="KW-0812">Transmembrane</keyword>
<dbReference type="EMBL" id="ANKQ01000002">
    <property type="protein sequence ID" value="ELP53978.1"/>
    <property type="molecule type" value="Genomic_DNA"/>
</dbReference>
<evidence type="ECO:0000313" key="2">
    <source>
        <dbReference type="EMBL" id="ELP53978.1"/>
    </source>
</evidence>
<keyword evidence="1" id="KW-1133">Transmembrane helix</keyword>